<feature type="active site" description="Charge relay system" evidence="3">
    <location>
        <position position="223"/>
    </location>
</feature>
<feature type="domain" description="LD-carboxypeptidase C-terminal" evidence="5">
    <location>
        <begin position="192"/>
        <end position="306"/>
    </location>
</feature>
<comment type="similarity">
    <text evidence="1">Belongs to the peptidase S66 family.</text>
</comment>
<accession>A0A4Z0H6R9</accession>
<keyword evidence="6" id="KW-0121">Carboxypeptidase</keyword>
<dbReference type="CDD" id="cd07062">
    <property type="entry name" value="Peptidase_S66_mccF_like"/>
    <property type="match status" value="1"/>
</dbReference>
<dbReference type="Gene3D" id="3.40.50.10740">
    <property type="entry name" value="Class I glutamine amidotransferase-like"/>
    <property type="match status" value="1"/>
</dbReference>
<dbReference type="Gene3D" id="3.50.30.60">
    <property type="entry name" value="LD-carboxypeptidase A C-terminal domain-like"/>
    <property type="match status" value="1"/>
</dbReference>
<dbReference type="InterPro" id="IPR040449">
    <property type="entry name" value="Peptidase_S66_N"/>
</dbReference>
<organism evidence="6 7">
    <name type="scientific">Halobacillus salinus</name>
    <dbReference type="NCBI Taxonomy" id="192814"/>
    <lineage>
        <taxon>Bacteria</taxon>
        <taxon>Bacillati</taxon>
        <taxon>Bacillota</taxon>
        <taxon>Bacilli</taxon>
        <taxon>Bacillales</taxon>
        <taxon>Bacillaceae</taxon>
        <taxon>Halobacillus</taxon>
    </lineage>
</organism>
<dbReference type="InterPro" id="IPR027478">
    <property type="entry name" value="LdcA_N"/>
</dbReference>
<evidence type="ECO:0000256" key="3">
    <source>
        <dbReference type="PIRSR" id="PIRSR028757-1"/>
    </source>
</evidence>
<gene>
    <name evidence="6" type="ORF">E4663_10270</name>
</gene>
<dbReference type="Pfam" id="PF02016">
    <property type="entry name" value="Peptidase_S66"/>
    <property type="match status" value="1"/>
</dbReference>
<dbReference type="PANTHER" id="PTHR30237">
    <property type="entry name" value="MURAMOYLTETRAPEPTIDE CARBOXYPEPTIDASE"/>
    <property type="match status" value="1"/>
</dbReference>
<feature type="active site" description="Charge relay system" evidence="3">
    <location>
        <position position="291"/>
    </location>
</feature>
<sequence length="321" mass="35945">MIPKKLTKGDEVRVISPAETLSIIAPDQQRLAVQRLESLGLHVSFSTYSDGDPSIQERVHDIHEAFSDPNVKGIITTIGGFNSNRLLHHLDYELIRKNPKIFCGFSDITVLSNAIYKKTGLITYSGPHFSSFGMKRGIEYTLEYFEKAFMNEDPFVIEAADHWSNDLWYMDQGNRTFHPNEGCKVIHPGEASGVVIGGNLCTLNLLQGTPFMPSLAGKILFLEDDEMTFPETFDRDLQSLLHQPGFEKVKGLVIGKFEKKSEMDYDSLRRIIDAKDELASIPILAEANFGHTTPRFTFPIGGEISIKATETGKSHITVLKH</sequence>
<dbReference type="RefSeq" id="WP_135327486.1">
    <property type="nucleotide sequence ID" value="NZ_SRJC01000001.1"/>
</dbReference>
<protein>
    <submittedName>
        <fullName evidence="6">LD-carboxypeptidase</fullName>
    </submittedName>
</protein>
<dbReference type="PIRSF" id="PIRSF028757">
    <property type="entry name" value="LD-carboxypeptidase"/>
    <property type="match status" value="1"/>
</dbReference>
<dbReference type="SUPFAM" id="SSF141986">
    <property type="entry name" value="LD-carboxypeptidase A C-terminal domain-like"/>
    <property type="match status" value="1"/>
</dbReference>
<dbReference type="AlphaFoldDB" id="A0A4Z0H6R9"/>
<keyword evidence="7" id="KW-1185">Reference proteome</keyword>
<dbReference type="GO" id="GO:0004180">
    <property type="term" value="F:carboxypeptidase activity"/>
    <property type="evidence" value="ECO:0007669"/>
    <property type="project" value="UniProtKB-KW"/>
</dbReference>
<evidence type="ECO:0000259" key="5">
    <source>
        <dbReference type="Pfam" id="PF17676"/>
    </source>
</evidence>
<keyword evidence="2" id="KW-0378">Hydrolase</keyword>
<dbReference type="PANTHER" id="PTHR30237:SF6">
    <property type="entry name" value="CARBOXYPEPTIDASE YOCD-RELATED"/>
    <property type="match status" value="1"/>
</dbReference>
<evidence type="ECO:0000313" key="6">
    <source>
        <dbReference type="EMBL" id="TGB05349.1"/>
    </source>
</evidence>
<comment type="caution">
    <text evidence="6">The sequence shown here is derived from an EMBL/GenBank/DDBJ whole genome shotgun (WGS) entry which is preliminary data.</text>
</comment>
<dbReference type="InterPro" id="IPR029062">
    <property type="entry name" value="Class_I_gatase-like"/>
</dbReference>
<evidence type="ECO:0000256" key="2">
    <source>
        <dbReference type="ARBA" id="ARBA00022801"/>
    </source>
</evidence>
<dbReference type="EMBL" id="SRJC01000001">
    <property type="protein sequence ID" value="TGB05349.1"/>
    <property type="molecule type" value="Genomic_DNA"/>
</dbReference>
<dbReference type="SUPFAM" id="SSF52317">
    <property type="entry name" value="Class I glutamine amidotransferase-like"/>
    <property type="match status" value="1"/>
</dbReference>
<dbReference type="InterPro" id="IPR027461">
    <property type="entry name" value="Carboxypeptidase_A_C_sf"/>
</dbReference>
<evidence type="ECO:0000256" key="1">
    <source>
        <dbReference type="ARBA" id="ARBA00010233"/>
    </source>
</evidence>
<evidence type="ECO:0000259" key="4">
    <source>
        <dbReference type="Pfam" id="PF02016"/>
    </source>
</evidence>
<dbReference type="Pfam" id="PF17676">
    <property type="entry name" value="Peptidase_S66C"/>
    <property type="match status" value="1"/>
</dbReference>
<dbReference type="InterPro" id="IPR003507">
    <property type="entry name" value="S66_fam"/>
</dbReference>
<reference evidence="6 7" key="1">
    <citation type="journal article" date="2003" name="Int. J. Syst. Evol. Microbiol.">
        <title>Halobacillus salinus sp. nov., isolated from a salt lake on the coast of the East Sea in Korea.</title>
        <authorList>
            <person name="Yoon J.H."/>
            <person name="Kang K.H."/>
            <person name="Park Y.H."/>
        </authorList>
    </citation>
    <scope>NUCLEOTIDE SEQUENCE [LARGE SCALE GENOMIC DNA]</scope>
    <source>
        <strain evidence="6 7">HSL-3</strain>
    </source>
</reference>
<proteinExistence type="inferred from homology"/>
<feature type="domain" description="LD-carboxypeptidase N-terminal" evidence="4">
    <location>
        <begin position="12"/>
        <end position="126"/>
    </location>
</feature>
<name>A0A4Z0H6R9_9BACI</name>
<evidence type="ECO:0000313" key="7">
    <source>
        <dbReference type="Proteomes" id="UP000297982"/>
    </source>
</evidence>
<feature type="active site" description="Nucleophile" evidence="3">
    <location>
        <position position="106"/>
    </location>
</feature>
<keyword evidence="6" id="KW-0645">Protease</keyword>
<dbReference type="Proteomes" id="UP000297982">
    <property type="component" value="Unassembled WGS sequence"/>
</dbReference>
<dbReference type="InterPro" id="IPR040921">
    <property type="entry name" value="Peptidase_S66C"/>
</dbReference>